<reference evidence="1 2" key="1">
    <citation type="submission" date="2017-05" db="EMBL/GenBank/DDBJ databases">
        <title>Full genome sequence of Pseudorhodoplanes sinuspersici.</title>
        <authorList>
            <person name="Dastgheib S.M.M."/>
            <person name="Shavandi M."/>
            <person name="Tirandaz H."/>
        </authorList>
    </citation>
    <scope>NUCLEOTIDE SEQUENCE [LARGE SCALE GENOMIC DNA]</scope>
    <source>
        <strain evidence="1 2">RIPI110</strain>
    </source>
</reference>
<organism evidence="1 2">
    <name type="scientific">Pseudorhodoplanes sinuspersici</name>
    <dbReference type="NCBI Taxonomy" id="1235591"/>
    <lineage>
        <taxon>Bacteria</taxon>
        <taxon>Pseudomonadati</taxon>
        <taxon>Pseudomonadota</taxon>
        <taxon>Alphaproteobacteria</taxon>
        <taxon>Hyphomicrobiales</taxon>
        <taxon>Pseudorhodoplanes</taxon>
    </lineage>
</organism>
<dbReference type="EMBL" id="CP021112">
    <property type="protein sequence ID" value="ARQ01909.1"/>
    <property type="molecule type" value="Genomic_DNA"/>
</dbReference>
<accession>A0A1W6ZWX7</accession>
<dbReference type="KEGG" id="psin:CAK95_24525"/>
<dbReference type="RefSeq" id="WP_086090304.1">
    <property type="nucleotide sequence ID" value="NZ_CP021112.1"/>
</dbReference>
<evidence type="ECO:0000313" key="2">
    <source>
        <dbReference type="Proteomes" id="UP000194137"/>
    </source>
</evidence>
<sequence>MTLRIGFPAECIDAAPMHGDDPTGLVLGREYIITALNDFVDEFGAYGVRVIGAKAPSQSGFFRSSRFRPVEALGVSEACDDGLQLEEIL</sequence>
<keyword evidence="2" id="KW-1185">Reference proteome</keyword>
<name>A0A1W6ZWX7_9HYPH</name>
<proteinExistence type="predicted"/>
<dbReference type="AlphaFoldDB" id="A0A1W6ZWX7"/>
<evidence type="ECO:0000313" key="1">
    <source>
        <dbReference type="EMBL" id="ARQ01909.1"/>
    </source>
</evidence>
<gene>
    <name evidence="1" type="ORF">CAK95_24525</name>
</gene>
<dbReference type="Proteomes" id="UP000194137">
    <property type="component" value="Chromosome"/>
</dbReference>
<protein>
    <submittedName>
        <fullName evidence="1">Uncharacterized protein</fullName>
    </submittedName>
</protein>